<dbReference type="Pfam" id="PF13469">
    <property type="entry name" value="Sulfotransfer_3"/>
    <property type="match status" value="1"/>
</dbReference>
<keyword evidence="1 2" id="KW-0808">Transferase</keyword>
<dbReference type="InterPro" id="IPR027417">
    <property type="entry name" value="P-loop_NTPase"/>
</dbReference>
<dbReference type="EMBL" id="QRBE01000015">
    <property type="protein sequence ID" value="RDS79222.1"/>
    <property type="molecule type" value="Genomic_DNA"/>
</dbReference>
<gene>
    <name evidence="2" type="ORF">DWU98_18900</name>
</gene>
<dbReference type="GO" id="GO:0008476">
    <property type="term" value="F:protein-tyrosine sulfotransferase activity"/>
    <property type="evidence" value="ECO:0007669"/>
    <property type="project" value="InterPro"/>
</dbReference>
<dbReference type="OrthoDB" id="1441538at2"/>
<evidence type="ECO:0000313" key="2">
    <source>
        <dbReference type="EMBL" id="RDS79222.1"/>
    </source>
</evidence>
<name>A0A370WSW3_9GAMM</name>
<keyword evidence="3" id="KW-1185">Reference proteome</keyword>
<organism evidence="2 3">
    <name type="scientific">Dyella monticola</name>
    <dbReference type="NCBI Taxonomy" id="1927958"/>
    <lineage>
        <taxon>Bacteria</taxon>
        <taxon>Pseudomonadati</taxon>
        <taxon>Pseudomonadota</taxon>
        <taxon>Gammaproteobacteria</taxon>
        <taxon>Lysobacterales</taxon>
        <taxon>Rhodanobacteraceae</taxon>
        <taxon>Dyella</taxon>
    </lineage>
</organism>
<dbReference type="PANTHER" id="PTHR12788">
    <property type="entry name" value="PROTEIN-TYROSINE SULFOTRANSFERASE 2"/>
    <property type="match status" value="1"/>
</dbReference>
<evidence type="ECO:0000313" key="3">
    <source>
        <dbReference type="Proteomes" id="UP000254258"/>
    </source>
</evidence>
<dbReference type="Proteomes" id="UP000254258">
    <property type="component" value="Unassembled WGS sequence"/>
</dbReference>
<dbReference type="SUPFAM" id="SSF52540">
    <property type="entry name" value="P-loop containing nucleoside triphosphate hydrolases"/>
    <property type="match status" value="1"/>
</dbReference>
<sequence length="348" mass="39757">MTSSTQAPLFIVSTGRSGSTMLSELLALHPDILSLSELFNALHPLGFRLDPVDGPTFWSMLCEPRARHTAWLRLMERGLVIEEFRYPLARALRFRETGIPPLLAMTLPLLTEDPDGLHEELGAYVQSLPHDRLHQHYLHVFQWLSTRLGRRFWCERSGASLGLVHPLSHFFPDAKFIHVFRDGREFALSASRFAPMRMGIIGNMFKRRFGSAPYLAPTYQAPDDLPREWRGLVPDSFDVDVFHRFELPLDQIGLAWSEMITVGLKLLEKVPAERVLHVRYESMLDAPRAELERIIRFMDAGLDNPAWLALAAGRVRQNPPKWMALPSDQRARLESACAPGMEQLRRFA</sequence>
<dbReference type="Gene3D" id="3.40.50.300">
    <property type="entry name" value="P-loop containing nucleotide triphosphate hydrolases"/>
    <property type="match status" value="1"/>
</dbReference>
<proteinExistence type="predicted"/>
<protein>
    <submittedName>
        <fullName evidence="2">Sulfotransferase</fullName>
    </submittedName>
</protein>
<dbReference type="RefSeq" id="WP_115497150.1">
    <property type="nucleotide sequence ID" value="NZ_QRBE01000015.1"/>
</dbReference>
<reference evidence="2 3" key="1">
    <citation type="submission" date="2018-07" db="EMBL/GenBank/DDBJ databases">
        <title>Dyella monticola sp. nov. and Dyella psychrodurans sp. nov. isolated from monsoon evergreen broad-leaved forest soil of Dinghu Mountain, China.</title>
        <authorList>
            <person name="Gao Z."/>
            <person name="Qiu L."/>
        </authorList>
    </citation>
    <scope>NUCLEOTIDE SEQUENCE [LARGE SCALE GENOMIC DNA]</scope>
    <source>
        <strain evidence="2 3">4G-K06</strain>
    </source>
</reference>
<dbReference type="InterPro" id="IPR026634">
    <property type="entry name" value="TPST-like"/>
</dbReference>
<comment type="caution">
    <text evidence="2">The sequence shown here is derived from an EMBL/GenBank/DDBJ whole genome shotgun (WGS) entry which is preliminary data.</text>
</comment>
<accession>A0A370WSW3</accession>
<dbReference type="AlphaFoldDB" id="A0A370WSW3"/>
<dbReference type="PANTHER" id="PTHR12788:SF10">
    <property type="entry name" value="PROTEIN-TYROSINE SULFOTRANSFERASE"/>
    <property type="match status" value="1"/>
</dbReference>
<evidence type="ECO:0000256" key="1">
    <source>
        <dbReference type="ARBA" id="ARBA00022679"/>
    </source>
</evidence>